<name>A0AA38PN89_9AGAR</name>
<comment type="caution">
    <text evidence="2">The sequence shown here is derived from an EMBL/GenBank/DDBJ whole genome shotgun (WGS) entry which is preliminary data.</text>
</comment>
<evidence type="ECO:0000313" key="2">
    <source>
        <dbReference type="EMBL" id="KAJ3978486.1"/>
    </source>
</evidence>
<dbReference type="AlphaFoldDB" id="A0AA38PN89"/>
<feature type="compositionally biased region" description="Acidic residues" evidence="1">
    <location>
        <begin position="283"/>
        <end position="302"/>
    </location>
</feature>
<accession>A0AA38PN89</accession>
<sequence>MTSKQLQAHAKPFNDRGRLLFEFNEICCFGWIVDPISMKAIAWGNDPYYLGMRKSRATQLRAQAVDYGAMIHTEWMKEREGDILLSDEVEAILKEYTVTDHGDPLRPLFRRILVNDLKELIPGIKSMKWGPSFADMCYKQRICLKMWPQNLKAPGSGLKEISQISVNDLKALVSRWISYWKMEKDKLVNAKEAQEDKGKKKSLYADETEDDEDIELTKVSLVHFEHWDEEQETLPFEKLAHIPIVTSEPDDDGNELILTKVLHSNVFLKDAQARGHTIRESDQEQSDSEADEDDEDTDEDDTQSPVTVKRAHKPSAKASPQRPAEPPRPTKPVRKVSAKVAHPAEPPQPTKPVPKVSDKVAHPAEPPQPTKSIRKVSARVSRPAEPPQPTKTAPKLAAKVLGDTTVLKQRPASKPLIHAPSKPAQPICKPTTKSAPEPPVRAKPSTSTAAPTKAPATKPAPKLIAQANRPPQQNAVAGPSRHANALTLCNDDEETLNEPPRKRPRVSSGSVEVRKVTGKHIGKGKQKEVVIEKSKKRKRDEEDRDGAQGRGEQRRRIAKLPIRHP</sequence>
<dbReference type="Proteomes" id="UP001163850">
    <property type="component" value="Unassembled WGS sequence"/>
</dbReference>
<organism evidence="2 3">
    <name type="scientific">Lentinula detonsa</name>
    <dbReference type="NCBI Taxonomy" id="2804962"/>
    <lineage>
        <taxon>Eukaryota</taxon>
        <taxon>Fungi</taxon>
        <taxon>Dikarya</taxon>
        <taxon>Basidiomycota</taxon>
        <taxon>Agaricomycotina</taxon>
        <taxon>Agaricomycetes</taxon>
        <taxon>Agaricomycetidae</taxon>
        <taxon>Agaricales</taxon>
        <taxon>Marasmiineae</taxon>
        <taxon>Omphalotaceae</taxon>
        <taxon>Lentinula</taxon>
    </lineage>
</organism>
<evidence type="ECO:0000256" key="1">
    <source>
        <dbReference type="SAM" id="MobiDB-lite"/>
    </source>
</evidence>
<protein>
    <submittedName>
        <fullName evidence="2">Uncharacterized protein</fullName>
    </submittedName>
</protein>
<proteinExistence type="predicted"/>
<feature type="compositionally biased region" description="Basic and acidic residues" evidence="1">
    <location>
        <begin position="525"/>
        <end position="555"/>
    </location>
</feature>
<feature type="compositionally biased region" description="Basic residues" evidence="1">
    <location>
        <begin position="556"/>
        <end position="565"/>
    </location>
</feature>
<evidence type="ECO:0000313" key="3">
    <source>
        <dbReference type="Proteomes" id="UP001163850"/>
    </source>
</evidence>
<feature type="compositionally biased region" description="Basic and acidic residues" evidence="1">
    <location>
        <begin position="273"/>
        <end position="282"/>
    </location>
</feature>
<reference evidence="2" key="1">
    <citation type="submission" date="2022-08" db="EMBL/GenBank/DDBJ databases">
        <authorList>
            <consortium name="DOE Joint Genome Institute"/>
            <person name="Min B."/>
            <person name="Riley R."/>
            <person name="Sierra-Patev S."/>
            <person name="Naranjo-Ortiz M."/>
            <person name="Looney B."/>
            <person name="Konkel Z."/>
            <person name="Slot J.C."/>
            <person name="Sakamoto Y."/>
            <person name="Steenwyk J.L."/>
            <person name="Rokas A."/>
            <person name="Carro J."/>
            <person name="Camarero S."/>
            <person name="Ferreira P."/>
            <person name="Molpeceres G."/>
            <person name="Ruiz-Duenas F.J."/>
            <person name="Serrano A."/>
            <person name="Henrissat B."/>
            <person name="Drula E."/>
            <person name="Hughes K.W."/>
            <person name="Mata J.L."/>
            <person name="Ishikawa N.K."/>
            <person name="Vargas-Isla R."/>
            <person name="Ushijima S."/>
            <person name="Smith C.A."/>
            <person name="Ahrendt S."/>
            <person name="Andreopoulos W."/>
            <person name="He G."/>
            <person name="Labutti K."/>
            <person name="Lipzen A."/>
            <person name="Ng V."/>
            <person name="Sandor L."/>
            <person name="Barry K."/>
            <person name="Martinez A.T."/>
            <person name="Xiao Y."/>
            <person name="Gibbons J.G."/>
            <person name="Terashima K."/>
            <person name="Hibbett D.S."/>
            <person name="Grigoriev I.V."/>
        </authorList>
    </citation>
    <scope>NUCLEOTIDE SEQUENCE</scope>
    <source>
        <strain evidence="2">TFB7829</strain>
    </source>
</reference>
<feature type="region of interest" description="Disordered" evidence="1">
    <location>
        <begin position="273"/>
        <end position="565"/>
    </location>
</feature>
<feature type="compositionally biased region" description="Low complexity" evidence="1">
    <location>
        <begin position="442"/>
        <end position="462"/>
    </location>
</feature>
<gene>
    <name evidence="2" type="ORF">F5890DRAFT_1560253</name>
</gene>
<dbReference type="EMBL" id="MU803122">
    <property type="protein sequence ID" value="KAJ3978486.1"/>
    <property type="molecule type" value="Genomic_DNA"/>
</dbReference>